<protein>
    <recommendedName>
        <fullName evidence="1">Pvc16 N-terminal domain-containing protein</fullName>
    </recommendedName>
</protein>
<proteinExistence type="predicted"/>
<keyword evidence="3" id="KW-1185">Reference proteome</keyword>
<reference evidence="3" key="1">
    <citation type="submission" date="2015-07" db="EMBL/GenBank/DDBJ databases">
        <authorList>
            <person name="Rodrigo-Torres Lidia"/>
            <person name="Arahal R.David."/>
        </authorList>
    </citation>
    <scope>NUCLEOTIDE SEQUENCE [LARGE SCALE GENOMIC DNA]</scope>
    <source>
        <strain evidence="3">CECT 5096</strain>
    </source>
</reference>
<dbReference type="RefSeq" id="WP_029064967.1">
    <property type="nucleotide sequence ID" value="NZ_CANKXR010000016.1"/>
</dbReference>
<dbReference type="Proteomes" id="UP000049983">
    <property type="component" value="Unassembled WGS sequence"/>
</dbReference>
<name>A0A0M7AYS6_9HYPH</name>
<dbReference type="AlphaFoldDB" id="A0A0M7AYS6"/>
<organism evidence="2 3">
    <name type="scientific">Roseibium album</name>
    <dbReference type="NCBI Taxonomy" id="311410"/>
    <lineage>
        <taxon>Bacteria</taxon>
        <taxon>Pseudomonadati</taxon>
        <taxon>Pseudomonadota</taxon>
        <taxon>Alphaproteobacteria</taxon>
        <taxon>Hyphomicrobiales</taxon>
        <taxon>Stappiaceae</taxon>
        <taxon>Roseibium</taxon>
    </lineage>
</organism>
<dbReference type="GeneID" id="97673094"/>
<evidence type="ECO:0000259" key="1">
    <source>
        <dbReference type="Pfam" id="PF14065"/>
    </source>
</evidence>
<gene>
    <name evidence="2" type="ORF">LA5096_05856</name>
</gene>
<dbReference type="OrthoDB" id="7560784at2"/>
<feature type="domain" description="Pvc16 N-terminal" evidence="1">
    <location>
        <begin position="8"/>
        <end position="168"/>
    </location>
</feature>
<dbReference type="STRING" id="311410.LA5095_05502"/>
<evidence type="ECO:0000313" key="2">
    <source>
        <dbReference type="EMBL" id="CTQ78825.1"/>
    </source>
</evidence>
<dbReference type="EMBL" id="CXWC01000016">
    <property type="protein sequence ID" value="CTQ78825.1"/>
    <property type="molecule type" value="Genomic_DNA"/>
</dbReference>
<evidence type="ECO:0000313" key="3">
    <source>
        <dbReference type="Proteomes" id="UP000049983"/>
    </source>
</evidence>
<sequence>MISEALEFVRREVRDHLAVSDAEAQLESARVLTEEGSEGLTITLINVEEEAALRNTPNMFVVDGLPVQRQPSVFMNLYLLFAFDFPNYGTSLFNLSETIALFQDRRIFTTADDRTDNPFPERAVQLAFDHHNMSFEALNNLWSIMGGTMFPCVIYKVRLVEIRRDVADETLREIDTIELDMSGI</sequence>
<dbReference type="Pfam" id="PF14065">
    <property type="entry name" value="Pvc16_N"/>
    <property type="match status" value="1"/>
</dbReference>
<accession>A0A0M7AYS6</accession>
<dbReference type="InterPro" id="IPR025351">
    <property type="entry name" value="Pvc16_N"/>
</dbReference>